<dbReference type="AlphaFoldDB" id="Q160X9"/>
<organism evidence="1 2">
    <name type="scientific">Roseobacter denitrificans (strain ATCC 33942 / OCh 114)</name>
    <name type="common">Erythrobacter sp. (strain OCh 114)</name>
    <name type="synonym">Roseobacter denitrificans</name>
    <dbReference type="NCBI Taxonomy" id="375451"/>
    <lineage>
        <taxon>Bacteria</taxon>
        <taxon>Pseudomonadati</taxon>
        <taxon>Pseudomonadota</taxon>
        <taxon>Alphaproteobacteria</taxon>
        <taxon>Rhodobacterales</taxon>
        <taxon>Roseobacteraceae</taxon>
        <taxon>Roseobacter</taxon>
    </lineage>
</organism>
<gene>
    <name evidence="1" type="ordered locus">RD1_4017</name>
</gene>
<reference evidence="1 2" key="1">
    <citation type="journal article" date="2007" name="J. Bacteriol.">
        <title>The complete genome sequence of Roseobacter denitrificans reveals a mixotrophic rather than photosynthetic metabolism.</title>
        <authorList>
            <person name="Swingley W.D."/>
            <person name="Sadekar S."/>
            <person name="Mastrian S.D."/>
            <person name="Matthies H.J."/>
            <person name="Hao J."/>
            <person name="Ramos H."/>
            <person name="Acharya C.R."/>
            <person name="Conrad A.L."/>
            <person name="Taylor H.L."/>
            <person name="Dejesa L.C."/>
            <person name="Shah M.K."/>
            <person name="O'huallachain M.E."/>
            <person name="Lince M.T."/>
            <person name="Blankenship R.E."/>
            <person name="Beatty J.T."/>
            <person name="Touchman J.W."/>
        </authorList>
    </citation>
    <scope>NUCLEOTIDE SEQUENCE [LARGE SCALE GENOMIC DNA]</scope>
    <source>
        <strain evidence="2">ATCC 33942 / OCh 114</strain>
    </source>
</reference>
<sequence>MKRQLARLTKYLKHQVSRNALKSLISDSVT</sequence>
<accession>Q160X9</accession>
<dbReference type="Proteomes" id="UP000007029">
    <property type="component" value="Chromosome"/>
</dbReference>
<evidence type="ECO:0000313" key="1">
    <source>
        <dbReference type="EMBL" id="ABG33464.1"/>
    </source>
</evidence>
<dbReference type="EMBL" id="CP000362">
    <property type="protein sequence ID" value="ABG33464.1"/>
    <property type="molecule type" value="Genomic_DNA"/>
</dbReference>
<dbReference type="KEGG" id="rde:RD1_4017"/>
<protein>
    <submittedName>
        <fullName evidence="1">Uncharacterized protein</fullName>
    </submittedName>
</protein>
<dbReference type="HOGENOM" id="CLU_3405182_0_0_5"/>
<keyword evidence="2" id="KW-1185">Reference proteome</keyword>
<name>Q160X9_ROSDO</name>
<evidence type="ECO:0000313" key="2">
    <source>
        <dbReference type="Proteomes" id="UP000007029"/>
    </source>
</evidence>
<proteinExistence type="predicted"/>